<organism evidence="1 2">
    <name type="scientific">Heterobasidion irregulare (strain TC 32-1)</name>
    <dbReference type="NCBI Taxonomy" id="747525"/>
    <lineage>
        <taxon>Eukaryota</taxon>
        <taxon>Fungi</taxon>
        <taxon>Dikarya</taxon>
        <taxon>Basidiomycota</taxon>
        <taxon>Agaricomycotina</taxon>
        <taxon>Agaricomycetes</taxon>
        <taxon>Russulales</taxon>
        <taxon>Bondarzewiaceae</taxon>
        <taxon>Heterobasidion</taxon>
        <taxon>Heterobasidion annosum species complex</taxon>
    </lineage>
</organism>
<evidence type="ECO:0000313" key="2">
    <source>
        <dbReference type="Proteomes" id="UP000030671"/>
    </source>
</evidence>
<reference evidence="1 2" key="1">
    <citation type="journal article" date="2012" name="New Phytol.">
        <title>Insight into trade-off between wood decay and parasitism from the genome of a fungal forest pathogen.</title>
        <authorList>
            <person name="Olson A."/>
            <person name="Aerts A."/>
            <person name="Asiegbu F."/>
            <person name="Belbahri L."/>
            <person name="Bouzid O."/>
            <person name="Broberg A."/>
            <person name="Canback B."/>
            <person name="Coutinho P.M."/>
            <person name="Cullen D."/>
            <person name="Dalman K."/>
            <person name="Deflorio G."/>
            <person name="van Diepen L.T."/>
            <person name="Dunand C."/>
            <person name="Duplessis S."/>
            <person name="Durling M."/>
            <person name="Gonthier P."/>
            <person name="Grimwood J."/>
            <person name="Fossdal C.G."/>
            <person name="Hansson D."/>
            <person name="Henrissat B."/>
            <person name="Hietala A."/>
            <person name="Himmelstrand K."/>
            <person name="Hoffmeister D."/>
            <person name="Hogberg N."/>
            <person name="James T.Y."/>
            <person name="Karlsson M."/>
            <person name="Kohler A."/>
            <person name="Kues U."/>
            <person name="Lee Y.H."/>
            <person name="Lin Y.C."/>
            <person name="Lind M."/>
            <person name="Lindquist E."/>
            <person name="Lombard V."/>
            <person name="Lucas S."/>
            <person name="Lunden K."/>
            <person name="Morin E."/>
            <person name="Murat C."/>
            <person name="Park J."/>
            <person name="Raffaello T."/>
            <person name="Rouze P."/>
            <person name="Salamov A."/>
            <person name="Schmutz J."/>
            <person name="Solheim H."/>
            <person name="Stahlberg J."/>
            <person name="Velez H."/>
            <person name="de Vries R.P."/>
            <person name="Wiebenga A."/>
            <person name="Woodward S."/>
            <person name="Yakovlev I."/>
            <person name="Garbelotto M."/>
            <person name="Martin F."/>
            <person name="Grigoriev I.V."/>
            <person name="Stenlid J."/>
        </authorList>
    </citation>
    <scope>NUCLEOTIDE SEQUENCE [LARGE SCALE GENOMIC DNA]</scope>
    <source>
        <strain evidence="1 2">TC 32-1</strain>
    </source>
</reference>
<protein>
    <submittedName>
        <fullName evidence="1">Uncharacterized protein</fullName>
    </submittedName>
</protein>
<dbReference type="EMBL" id="KI925463">
    <property type="protein sequence ID" value="ETW77638.1"/>
    <property type="molecule type" value="Genomic_DNA"/>
</dbReference>
<feature type="non-terminal residue" evidence="1">
    <location>
        <position position="1"/>
    </location>
</feature>
<dbReference type="GeneID" id="20671284"/>
<accession>W4JVP1</accession>
<dbReference type="RefSeq" id="XP_009551117.1">
    <property type="nucleotide sequence ID" value="XM_009552822.1"/>
</dbReference>
<proteinExistence type="predicted"/>
<keyword evidence="2" id="KW-1185">Reference proteome</keyword>
<dbReference type="STRING" id="747525.W4JVP1"/>
<name>W4JVP1_HETIT</name>
<dbReference type="OrthoDB" id="10066232at2759"/>
<dbReference type="eggNOG" id="ENOG502RBQN">
    <property type="taxonomic scope" value="Eukaryota"/>
</dbReference>
<dbReference type="AlphaFoldDB" id="W4JVP1"/>
<dbReference type="InParanoid" id="W4JVP1"/>
<dbReference type="HOGENOM" id="CLU_1890705_0_0_1"/>
<dbReference type="Proteomes" id="UP000030671">
    <property type="component" value="Unassembled WGS sequence"/>
</dbReference>
<sequence>NVLIETLPTGRLGLPSVAKPVLYVTDYLLILTKLNRWTKTYTSTRPMTIQKNSSDRNDITFLIRWLAENDLRIQFDQYQGKPKIDLLRMVRIFHGKHEEAVELMEKLRRILSPSDWDEMVALPLPNDESLVPPTD</sequence>
<evidence type="ECO:0000313" key="1">
    <source>
        <dbReference type="EMBL" id="ETW77638.1"/>
    </source>
</evidence>
<dbReference type="KEGG" id="hir:HETIRDRAFT_326943"/>
<gene>
    <name evidence="1" type="ORF">HETIRDRAFT_326943</name>
</gene>